<name>A0A2I4AL72_AUSLI</name>
<feature type="non-terminal residue" evidence="4">
    <location>
        <position position="170"/>
    </location>
</feature>
<keyword evidence="3" id="KW-1185">Reference proteome</keyword>
<dbReference type="KEGG" id="alim:106512111"/>
<feature type="region of interest" description="Disordered" evidence="1">
    <location>
        <begin position="141"/>
        <end position="170"/>
    </location>
</feature>
<dbReference type="RefSeq" id="XP_013856255.1">
    <property type="nucleotide sequence ID" value="XM_014000801.1"/>
</dbReference>
<feature type="region of interest" description="Disordered" evidence="1">
    <location>
        <begin position="1"/>
        <end position="25"/>
    </location>
</feature>
<evidence type="ECO:0000313" key="4">
    <source>
        <dbReference type="RefSeq" id="XP_013856255.1"/>
    </source>
</evidence>
<dbReference type="AlphaFoldDB" id="A0A2I4AL72"/>
<feature type="region of interest" description="Disordered" evidence="1">
    <location>
        <begin position="96"/>
        <end position="121"/>
    </location>
</feature>
<accession>A0A2I4AL72</accession>
<dbReference type="Proteomes" id="UP000192220">
    <property type="component" value="Unplaced"/>
</dbReference>
<reference evidence="4" key="1">
    <citation type="submission" date="2025-08" db="UniProtKB">
        <authorList>
            <consortium name="RefSeq"/>
        </authorList>
    </citation>
    <scope>IDENTIFICATION</scope>
</reference>
<protein>
    <submittedName>
        <fullName evidence="4">Uncharacterized protein DDB_G0283697</fullName>
    </submittedName>
</protein>
<dbReference type="InParanoid" id="A0A2I4AL72"/>
<evidence type="ECO:0000313" key="3">
    <source>
        <dbReference type="Proteomes" id="UP000192220"/>
    </source>
</evidence>
<dbReference type="Pfam" id="PF10148">
    <property type="entry name" value="SCHIP-1_C"/>
    <property type="match status" value="1"/>
</dbReference>
<organism evidence="3 4">
    <name type="scientific">Austrofundulus limnaeus</name>
    <name type="common">Annual killifish</name>
    <dbReference type="NCBI Taxonomy" id="52670"/>
    <lineage>
        <taxon>Eukaryota</taxon>
        <taxon>Metazoa</taxon>
        <taxon>Chordata</taxon>
        <taxon>Craniata</taxon>
        <taxon>Vertebrata</taxon>
        <taxon>Euteleostomi</taxon>
        <taxon>Actinopterygii</taxon>
        <taxon>Neopterygii</taxon>
        <taxon>Teleostei</taxon>
        <taxon>Neoteleostei</taxon>
        <taxon>Acanthomorphata</taxon>
        <taxon>Ovalentaria</taxon>
        <taxon>Atherinomorphae</taxon>
        <taxon>Cyprinodontiformes</taxon>
        <taxon>Rivulidae</taxon>
        <taxon>Austrofundulus</taxon>
    </lineage>
</organism>
<dbReference type="GeneID" id="106512111"/>
<feature type="compositionally biased region" description="Acidic residues" evidence="1">
    <location>
        <begin position="146"/>
        <end position="156"/>
    </location>
</feature>
<sequence length="170" mass="20215">MEADKETTEEEEEEELHGHLSVENLPIMHWEQLSDRIAELELQEEERRERGTGDTRGRHWRDDWEEEEEDFRRRRLSVSSSRSQNHRNLQLCFINDGHSEEEEEEETKACQAPRGARHNGCHGAGLKQEVVSALRALRDQLLSEQKEEEEEEEEEEERKHLDLQDLQLFS</sequence>
<dbReference type="OrthoDB" id="5957108at2759"/>
<evidence type="ECO:0000256" key="1">
    <source>
        <dbReference type="SAM" id="MobiDB-lite"/>
    </source>
</evidence>
<proteinExistence type="predicted"/>
<evidence type="ECO:0000259" key="2">
    <source>
        <dbReference type="Pfam" id="PF10148"/>
    </source>
</evidence>
<dbReference type="InterPro" id="IPR015649">
    <property type="entry name" value="SCHIP_1_C"/>
</dbReference>
<feature type="domain" description="Schwannomin interacting protein 1 C-terminal" evidence="2">
    <location>
        <begin position="67"/>
        <end position="156"/>
    </location>
</feature>
<feature type="compositionally biased region" description="Basic and acidic residues" evidence="1">
    <location>
        <begin position="42"/>
        <end position="62"/>
    </location>
</feature>
<gene>
    <name evidence="4" type="primary">LOC106512111</name>
</gene>
<feature type="region of interest" description="Disordered" evidence="1">
    <location>
        <begin position="42"/>
        <end position="79"/>
    </location>
</feature>